<evidence type="ECO:0000313" key="2">
    <source>
        <dbReference type="Proteomes" id="UP000692954"/>
    </source>
</evidence>
<dbReference type="InterPro" id="IPR019399">
    <property type="entry name" value="Parkin_co-regulated_protein"/>
</dbReference>
<reference evidence="1" key="1">
    <citation type="submission" date="2021-01" db="EMBL/GenBank/DDBJ databases">
        <authorList>
            <consortium name="Genoscope - CEA"/>
            <person name="William W."/>
        </authorList>
    </citation>
    <scope>NUCLEOTIDE SEQUENCE</scope>
</reference>
<sequence length="258" mass="29913">MYKQSPKIKSNDYRLNQIHRNYVAGDYNLNNQNQYHIQQSLNSQNIIAQYKNKKNEKKQQVTKRIKMVDPFSNNYQRNINSFAYVYEAGGIPCKINYHAHGNMKIQWIPDVNIQTLPYDPVLVTCFNGLLDDVQPYLAIATTAIQYMLSNEVAQEKIISLLPKLVLPLRNALSSKSDKVFSSALTVLIYLSNIVGSHLDKYLKLFLVPIWQRQNHSAFSEQIRLAFLTLENNGVFQIINQGTEVYQIIKQKIPTYYNF</sequence>
<dbReference type="Pfam" id="PF10274">
    <property type="entry name" value="ParcG"/>
    <property type="match status" value="1"/>
</dbReference>
<evidence type="ECO:0000313" key="1">
    <source>
        <dbReference type="EMBL" id="CAD8127445.1"/>
    </source>
</evidence>
<dbReference type="Proteomes" id="UP000692954">
    <property type="component" value="Unassembled WGS sequence"/>
</dbReference>
<dbReference type="PANTHER" id="PTHR21207">
    <property type="entry name" value="PARKIN COREGULATED GENE PROTEIN PARK2 COREGULATED"/>
    <property type="match status" value="1"/>
</dbReference>
<accession>A0A8S1RL19</accession>
<keyword evidence="2" id="KW-1185">Reference proteome</keyword>
<name>A0A8S1RL19_9CILI</name>
<comment type="caution">
    <text evidence="1">The sequence shown here is derived from an EMBL/GenBank/DDBJ whole genome shotgun (WGS) entry which is preliminary data.</text>
</comment>
<gene>
    <name evidence="1" type="ORF">PSON_ATCC_30995.1.T1760094</name>
</gene>
<dbReference type="OrthoDB" id="10258089at2759"/>
<proteinExistence type="predicted"/>
<dbReference type="EMBL" id="CAJJDN010000176">
    <property type="protein sequence ID" value="CAD8127445.1"/>
    <property type="molecule type" value="Genomic_DNA"/>
</dbReference>
<dbReference type="PANTHER" id="PTHR21207:SF1">
    <property type="entry name" value="PACRG-LIKE PROTEIN"/>
    <property type="match status" value="1"/>
</dbReference>
<organism evidence="1 2">
    <name type="scientific">Paramecium sonneborni</name>
    <dbReference type="NCBI Taxonomy" id="65129"/>
    <lineage>
        <taxon>Eukaryota</taxon>
        <taxon>Sar</taxon>
        <taxon>Alveolata</taxon>
        <taxon>Ciliophora</taxon>
        <taxon>Intramacronucleata</taxon>
        <taxon>Oligohymenophorea</taxon>
        <taxon>Peniculida</taxon>
        <taxon>Parameciidae</taxon>
        <taxon>Paramecium</taxon>
    </lineage>
</organism>
<dbReference type="AlphaFoldDB" id="A0A8S1RL19"/>
<protein>
    <submittedName>
        <fullName evidence="1">Uncharacterized protein</fullName>
    </submittedName>
</protein>